<sequence>MIKPTLLLTFLLANAALAQQHKAQPYAGLDARPIASLSERDLQDLRAGRGWGLALPAELNGVPGPTHLLEHAQALGLSEAQREALEDIRSRMTQAAVAAGADFIDAERALSDAFADGAPDADTLAALVQAAAQARGRLRLTHLAANLETVPVLQEAQIAQYNALRGYDVAGPCDAVPEGHAAAMWRRHNGCE</sequence>
<dbReference type="EMBL" id="QBKS01000002">
    <property type="protein sequence ID" value="PTX54557.1"/>
    <property type="molecule type" value="Genomic_DNA"/>
</dbReference>
<keyword evidence="1" id="KW-0732">Signal</keyword>
<evidence type="ECO:0000256" key="1">
    <source>
        <dbReference type="SAM" id="SignalP"/>
    </source>
</evidence>
<evidence type="ECO:0000313" key="2">
    <source>
        <dbReference type="EMBL" id="PTX54557.1"/>
    </source>
</evidence>
<evidence type="ECO:0000313" key="3">
    <source>
        <dbReference type="Proteomes" id="UP000243978"/>
    </source>
</evidence>
<comment type="caution">
    <text evidence="2">The sequence shown here is derived from an EMBL/GenBank/DDBJ whole genome shotgun (WGS) entry which is preliminary data.</text>
</comment>
<feature type="signal peptide" evidence="1">
    <location>
        <begin position="1"/>
        <end position="18"/>
    </location>
</feature>
<reference evidence="2 3" key="1">
    <citation type="submission" date="2018-04" db="EMBL/GenBank/DDBJ databases">
        <title>Genomic Encyclopedia of Archaeal and Bacterial Type Strains, Phase II (KMG-II): from individual species to whole genera.</title>
        <authorList>
            <person name="Goeker M."/>
        </authorList>
    </citation>
    <scope>NUCLEOTIDE SEQUENCE [LARGE SCALE GENOMIC DNA]</scope>
    <source>
        <strain evidence="2 3">DSM 100977</strain>
    </source>
</reference>
<accession>A0A2T6BES2</accession>
<dbReference type="Proteomes" id="UP000243978">
    <property type="component" value="Unassembled WGS sequence"/>
</dbReference>
<name>A0A2T6BES2_9RHOB</name>
<organism evidence="2 3">
    <name type="scientific">Litoreibacter ponti</name>
    <dbReference type="NCBI Taxonomy" id="1510457"/>
    <lineage>
        <taxon>Bacteria</taxon>
        <taxon>Pseudomonadati</taxon>
        <taxon>Pseudomonadota</taxon>
        <taxon>Alphaproteobacteria</taxon>
        <taxon>Rhodobacterales</taxon>
        <taxon>Roseobacteraceae</taxon>
        <taxon>Litoreibacter</taxon>
    </lineage>
</organism>
<protein>
    <recommendedName>
        <fullName evidence="4">LTXXQ motif family protein</fullName>
    </recommendedName>
</protein>
<gene>
    <name evidence="2" type="ORF">C8N43_3374</name>
</gene>
<dbReference type="Gene3D" id="1.20.120.1490">
    <property type="match status" value="1"/>
</dbReference>
<evidence type="ECO:0008006" key="4">
    <source>
        <dbReference type="Google" id="ProtNLM"/>
    </source>
</evidence>
<keyword evidence="3" id="KW-1185">Reference proteome</keyword>
<dbReference type="AlphaFoldDB" id="A0A2T6BES2"/>
<proteinExistence type="predicted"/>
<dbReference type="RefSeq" id="WP_211308617.1">
    <property type="nucleotide sequence ID" value="NZ_QBKS01000002.1"/>
</dbReference>
<feature type="chain" id="PRO_5015674106" description="LTXXQ motif family protein" evidence="1">
    <location>
        <begin position="19"/>
        <end position="192"/>
    </location>
</feature>